<comment type="caution">
    <text evidence="15">The sequence shown here is derived from an EMBL/GenBank/DDBJ whole genome shotgun (WGS) entry which is preliminary data.</text>
</comment>
<dbReference type="SUPFAM" id="SSF56281">
    <property type="entry name" value="Metallo-hydrolase/oxidoreductase"/>
    <property type="match status" value="1"/>
</dbReference>
<dbReference type="GO" id="GO:0070813">
    <property type="term" value="P:hydrogen sulfide metabolic process"/>
    <property type="evidence" value="ECO:0007669"/>
    <property type="project" value="TreeGrafter"/>
</dbReference>
<name>A0A830H7Y5_9CHLO</name>
<sequence>MLFRQLFDRESCTYTYLLADGGEGILIDPVKELVERDVEVAQQLNVKLKYLLNTHCHADHVTGTGDLKKVLPDAKSVISKASGAKADVLVNDGDAIAFGSRHVTVHATPGHTDGCVTFVLDDKSMCFTGDAVLVRGCGRTDFQQGDAGKLFDSVHEKVFSLPDETFVYPAHDYKGRTRSTVGEEKKYNLRLTKSRDEFIDIMANLGLPYPKMIDVAVPANLVCGIQDE</sequence>
<comment type="cofactor">
    <cofactor evidence="1">
        <name>Fe(2+)</name>
        <dbReference type="ChEBI" id="CHEBI:29033"/>
    </cofactor>
</comment>
<comment type="subcellular location">
    <subcellularLocation>
        <location evidence="2">Mitochondrion</location>
    </subcellularLocation>
</comment>
<evidence type="ECO:0000313" key="16">
    <source>
        <dbReference type="Proteomes" id="UP000660262"/>
    </source>
</evidence>
<dbReference type="Pfam" id="PF00753">
    <property type="entry name" value="Lactamase_B"/>
    <property type="match status" value="1"/>
</dbReference>
<evidence type="ECO:0000256" key="3">
    <source>
        <dbReference type="ARBA" id="ARBA00006759"/>
    </source>
</evidence>
<dbReference type="GO" id="GO:0005739">
    <property type="term" value="C:mitochondrion"/>
    <property type="evidence" value="ECO:0007669"/>
    <property type="project" value="UniProtKB-SubCell"/>
</dbReference>
<evidence type="ECO:0000256" key="13">
    <source>
        <dbReference type="ARBA" id="ARBA00077964"/>
    </source>
</evidence>
<evidence type="ECO:0000256" key="4">
    <source>
        <dbReference type="ARBA" id="ARBA00022723"/>
    </source>
</evidence>
<protein>
    <recommendedName>
        <fullName evidence="12">persulfide dioxygenase</fullName>
        <ecNumber evidence="12">1.13.11.18</ecNumber>
    </recommendedName>
    <alternativeName>
        <fullName evidence="13">Sulfur dioxygenase ETHE1</fullName>
    </alternativeName>
</protein>
<comment type="similarity">
    <text evidence="3">Belongs to the metallo-beta-lactamase superfamily. Glyoxalase II family.</text>
</comment>
<feature type="domain" description="Metallo-beta-lactamase" evidence="14">
    <location>
        <begin position="12"/>
        <end position="171"/>
    </location>
</feature>
<dbReference type="EMBL" id="BNJQ01000003">
    <property type="protein sequence ID" value="GHP02433.1"/>
    <property type="molecule type" value="Genomic_DNA"/>
</dbReference>
<evidence type="ECO:0000259" key="14">
    <source>
        <dbReference type="SMART" id="SM00849"/>
    </source>
</evidence>
<dbReference type="FunFam" id="3.60.15.10:FF:000013">
    <property type="entry name" value="Persulfide dioxygenase ETHE1, mitochondrial"/>
    <property type="match status" value="1"/>
</dbReference>
<keyword evidence="8" id="KW-0560">Oxidoreductase</keyword>
<dbReference type="InterPro" id="IPR051682">
    <property type="entry name" value="Mito_Persulfide_Diox"/>
</dbReference>
<evidence type="ECO:0000256" key="10">
    <source>
        <dbReference type="ARBA" id="ARBA00023128"/>
    </source>
</evidence>
<gene>
    <name evidence="15" type="ORF">PPROV_000119000</name>
</gene>
<evidence type="ECO:0000256" key="7">
    <source>
        <dbReference type="ARBA" id="ARBA00022990"/>
    </source>
</evidence>
<evidence type="ECO:0000313" key="15">
    <source>
        <dbReference type="EMBL" id="GHP02433.1"/>
    </source>
</evidence>
<evidence type="ECO:0000256" key="2">
    <source>
        <dbReference type="ARBA" id="ARBA00004173"/>
    </source>
</evidence>
<keyword evidence="5" id="KW-0809">Transit peptide</keyword>
<dbReference type="InterPro" id="IPR044528">
    <property type="entry name" value="POD-like_MBL-fold"/>
</dbReference>
<dbReference type="Proteomes" id="UP000660262">
    <property type="component" value="Unassembled WGS sequence"/>
</dbReference>
<keyword evidence="6" id="KW-0223">Dioxygenase</keyword>
<dbReference type="GO" id="GO:0050313">
    <property type="term" value="F:sulfur dioxygenase activity"/>
    <property type="evidence" value="ECO:0007669"/>
    <property type="project" value="UniProtKB-EC"/>
</dbReference>
<evidence type="ECO:0000256" key="1">
    <source>
        <dbReference type="ARBA" id="ARBA00001954"/>
    </source>
</evidence>
<reference evidence="15" key="1">
    <citation type="submission" date="2020-10" db="EMBL/GenBank/DDBJ databases">
        <title>Unveiling of a novel bifunctional photoreceptor, Dualchrome1, isolated from a cosmopolitan green alga.</title>
        <authorList>
            <person name="Suzuki S."/>
            <person name="Kawachi M."/>
        </authorList>
    </citation>
    <scope>NUCLEOTIDE SEQUENCE</scope>
    <source>
        <strain evidence="15">NIES 2893</strain>
    </source>
</reference>
<accession>A0A830H7Y5</accession>
<dbReference type="PANTHER" id="PTHR43084">
    <property type="entry name" value="PERSULFIDE DIOXYGENASE ETHE1"/>
    <property type="match status" value="1"/>
</dbReference>
<dbReference type="CDD" id="cd07724">
    <property type="entry name" value="POD-like_MBL-fold"/>
    <property type="match status" value="1"/>
</dbReference>
<dbReference type="SMART" id="SM00849">
    <property type="entry name" value="Lactamase_B"/>
    <property type="match status" value="1"/>
</dbReference>
<dbReference type="PANTHER" id="PTHR43084:SF1">
    <property type="entry name" value="PERSULFIDE DIOXYGENASE ETHE1, MITOCHONDRIAL"/>
    <property type="match status" value="1"/>
</dbReference>
<dbReference type="GO" id="GO:0006749">
    <property type="term" value="P:glutathione metabolic process"/>
    <property type="evidence" value="ECO:0007669"/>
    <property type="project" value="InterPro"/>
</dbReference>
<comment type="catalytic activity">
    <reaction evidence="11">
        <text>S-sulfanylglutathione + O2 + H2O = sulfite + glutathione + 2 H(+)</text>
        <dbReference type="Rhea" id="RHEA:12981"/>
        <dbReference type="ChEBI" id="CHEBI:15377"/>
        <dbReference type="ChEBI" id="CHEBI:15378"/>
        <dbReference type="ChEBI" id="CHEBI:15379"/>
        <dbReference type="ChEBI" id="CHEBI:17359"/>
        <dbReference type="ChEBI" id="CHEBI:57925"/>
        <dbReference type="ChEBI" id="CHEBI:58905"/>
        <dbReference type="EC" id="1.13.11.18"/>
    </reaction>
</comment>
<dbReference type="EC" id="1.13.11.18" evidence="12"/>
<evidence type="ECO:0000256" key="11">
    <source>
        <dbReference type="ARBA" id="ARBA00050990"/>
    </source>
</evidence>
<keyword evidence="7" id="KW-0007">Acetylation</keyword>
<dbReference type="Gene3D" id="3.60.15.10">
    <property type="entry name" value="Ribonuclease Z/Hydroxyacylglutathione hydrolase-like"/>
    <property type="match status" value="1"/>
</dbReference>
<evidence type="ECO:0000256" key="5">
    <source>
        <dbReference type="ARBA" id="ARBA00022946"/>
    </source>
</evidence>
<keyword evidence="9" id="KW-0408">Iron</keyword>
<dbReference type="AlphaFoldDB" id="A0A830H7Y5"/>
<dbReference type="OrthoDB" id="449487at2759"/>
<keyword evidence="16" id="KW-1185">Reference proteome</keyword>
<dbReference type="InterPro" id="IPR036866">
    <property type="entry name" value="RibonucZ/Hydroxyglut_hydro"/>
</dbReference>
<organism evidence="15 16">
    <name type="scientific">Pycnococcus provasolii</name>
    <dbReference type="NCBI Taxonomy" id="41880"/>
    <lineage>
        <taxon>Eukaryota</taxon>
        <taxon>Viridiplantae</taxon>
        <taxon>Chlorophyta</taxon>
        <taxon>Pseudoscourfieldiophyceae</taxon>
        <taxon>Pseudoscourfieldiales</taxon>
        <taxon>Pycnococcaceae</taxon>
        <taxon>Pycnococcus</taxon>
    </lineage>
</organism>
<dbReference type="InterPro" id="IPR001279">
    <property type="entry name" value="Metallo-B-lactamas"/>
</dbReference>
<evidence type="ECO:0000256" key="8">
    <source>
        <dbReference type="ARBA" id="ARBA00023002"/>
    </source>
</evidence>
<keyword evidence="10" id="KW-0496">Mitochondrion</keyword>
<evidence type="ECO:0000256" key="9">
    <source>
        <dbReference type="ARBA" id="ARBA00023004"/>
    </source>
</evidence>
<evidence type="ECO:0000256" key="12">
    <source>
        <dbReference type="ARBA" id="ARBA00066686"/>
    </source>
</evidence>
<keyword evidence="4" id="KW-0479">Metal-binding</keyword>
<evidence type="ECO:0000256" key="6">
    <source>
        <dbReference type="ARBA" id="ARBA00022964"/>
    </source>
</evidence>
<dbReference type="GO" id="GO:0046872">
    <property type="term" value="F:metal ion binding"/>
    <property type="evidence" value="ECO:0007669"/>
    <property type="project" value="UniProtKB-KW"/>
</dbReference>
<proteinExistence type="inferred from homology"/>